<feature type="transmembrane region" description="Helical" evidence="2">
    <location>
        <begin position="94"/>
        <end position="116"/>
    </location>
</feature>
<name>A0A6U5A6H7_HEMAN</name>
<evidence type="ECO:0000313" key="4">
    <source>
        <dbReference type="EMBL" id="CAD8973028.1"/>
    </source>
</evidence>
<keyword evidence="2" id="KW-1133">Transmembrane helix</keyword>
<protein>
    <submittedName>
        <fullName evidence="4">Uncharacterized protein</fullName>
    </submittedName>
</protein>
<dbReference type="AlphaFoldDB" id="A0A6U5A6H7"/>
<feature type="transmembrane region" description="Helical" evidence="2">
    <location>
        <begin position="128"/>
        <end position="148"/>
    </location>
</feature>
<feature type="transmembrane region" description="Helical" evidence="2">
    <location>
        <begin position="228"/>
        <end position="247"/>
    </location>
</feature>
<evidence type="ECO:0000256" key="1">
    <source>
        <dbReference type="SAM" id="MobiDB-lite"/>
    </source>
</evidence>
<reference evidence="4" key="1">
    <citation type="submission" date="2021-01" db="EMBL/GenBank/DDBJ databases">
        <authorList>
            <person name="Corre E."/>
            <person name="Pelletier E."/>
            <person name="Niang G."/>
            <person name="Scheremetjew M."/>
            <person name="Finn R."/>
            <person name="Kale V."/>
            <person name="Holt S."/>
            <person name="Cochrane G."/>
            <person name="Meng A."/>
            <person name="Brown T."/>
            <person name="Cohen L."/>
        </authorList>
    </citation>
    <scope>NUCLEOTIDE SEQUENCE</scope>
    <source>
        <strain evidence="3">CCMP441</strain>
        <strain evidence="4">CCMP644</strain>
    </source>
</reference>
<organism evidence="4">
    <name type="scientific">Hemiselmis andersenii</name>
    <name type="common">Cryptophyte alga</name>
    <dbReference type="NCBI Taxonomy" id="464988"/>
    <lineage>
        <taxon>Eukaryota</taxon>
        <taxon>Cryptophyceae</taxon>
        <taxon>Cryptomonadales</taxon>
        <taxon>Hemiselmidaceae</taxon>
        <taxon>Hemiselmis</taxon>
    </lineage>
</organism>
<dbReference type="EMBL" id="HBFX01039925">
    <property type="protein sequence ID" value="CAD8973028.1"/>
    <property type="molecule type" value="Transcribed_RNA"/>
</dbReference>
<dbReference type="EMBL" id="HBFK01002150">
    <property type="protein sequence ID" value="CAD8734796.1"/>
    <property type="molecule type" value="Transcribed_RNA"/>
</dbReference>
<keyword evidence="2" id="KW-0812">Transmembrane</keyword>
<keyword evidence="2" id="KW-0472">Membrane</keyword>
<feature type="compositionally biased region" description="Basic and acidic residues" evidence="1">
    <location>
        <begin position="205"/>
        <end position="218"/>
    </location>
</feature>
<gene>
    <name evidence="4" type="ORF">HAND00432_LOCUS24029</name>
    <name evidence="3" type="ORF">HAND1043_LOCUS1287</name>
</gene>
<feature type="transmembrane region" description="Helical" evidence="2">
    <location>
        <begin position="42"/>
        <end position="64"/>
    </location>
</feature>
<sequence>MPLKQRVARPGGSVSRGFGLGKLNTYRSDMYKRVQGQLIDPSILGVIVAWAPIFLTGAAVYMGMADMVEGVTRPLKPVPIMTTYNYLFKLMGPIFPFIILAIRIVLIATCMISLAPGAPLLNVADHRITFIFMAITVMRLFVYGSTLLSSRESMSDHVFMGVSIAVLARIEMHAAFDILTGDQGGAVAIAFQRRKPGKASQGEQKGGKEAAQDGKDEPSAAAAPATLGAYRFLFLIPFVLSVLVIGLTHANNYVTARYFHTKEESQAAVLAGILLFEAPSCMWLMQSSGYGIFTYQPLKRFFGRQEQAEMKAGAQ</sequence>
<evidence type="ECO:0000256" key="2">
    <source>
        <dbReference type="SAM" id="Phobius"/>
    </source>
</evidence>
<proteinExistence type="predicted"/>
<evidence type="ECO:0000313" key="3">
    <source>
        <dbReference type="EMBL" id="CAD8734796.1"/>
    </source>
</evidence>
<feature type="region of interest" description="Disordered" evidence="1">
    <location>
        <begin position="195"/>
        <end position="218"/>
    </location>
</feature>
<feature type="transmembrane region" description="Helical" evidence="2">
    <location>
        <begin position="267"/>
        <end position="285"/>
    </location>
</feature>
<accession>A0A6U5A6H7</accession>